<dbReference type="GO" id="GO:0003830">
    <property type="term" value="F:beta-1,4-mannosylglycoprotein 4-beta-N-acetylglucosaminyltransferase activity"/>
    <property type="evidence" value="ECO:0007669"/>
    <property type="project" value="InterPro"/>
</dbReference>
<dbReference type="AlphaFoldDB" id="A0A6C0KS12"/>
<dbReference type="EMBL" id="MN740961">
    <property type="protein sequence ID" value="QHU20043.1"/>
    <property type="molecule type" value="Genomic_DNA"/>
</dbReference>
<accession>A0A6C0KS12</accession>
<dbReference type="PANTHER" id="PTHR12224:SF0">
    <property type="entry name" value="BETA-1,4-MANNOSYL-GLYCOPROTEIN 4-BETA-N-ACETYLGLUCOSAMINYLTRANSFERASE"/>
    <property type="match status" value="1"/>
</dbReference>
<dbReference type="Pfam" id="PF04724">
    <property type="entry name" value="Glyco_transf_17"/>
    <property type="match status" value="1"/>
</dbReference>
<evidence type="ECO:0000313" key="1">
    <source>
        <dbReference type="EMBL" id="QHU20043.1"/>
    </source>
</evidence>
<dbReference type="InterPro" id="IPR006813">
    <property type="entry name" value="Glyco_trans_17"/>
</dbReference>
<dbReference type="InterPro" id="IPR029044">
    <property type="entry name" value="Nucleotide-diphossugar_trans"/>
</dbReference>
<proteinExistence type="predicted"/>
<dbReference type="SUPFAM" id="SSF53448">
    <property type="entry name" value="Nucleotide-diphospho-sugar transferases"/>
    <property type="match status" value="1"/>
</dbReference>
<reference evidence="1" key="1">
    <citation type="journal article" date="2020" name="Nature">
        <title>Giant virus diversity and host interactions through global metagenomics.</title>
        <authorList>
            <person name="Schulz F."/>
            <person name="Roux S."/>
            <person name="Paez-Espino D."/>
            <person name="Jungbluth S."/>
            <person name="Walsh D.A."/>
            <person name="Denef V.J."/>
            <person name="McMahon K.D."/>
            <person name="Konstantinidis K.T."/>
            <person name="Eloe-Fadrosh E.A."/>
            <person name="Kyrpides N.C."/>
            <person name="Woyke T."/>
        </authorList>
    </citation>
    <scope>NUCLEOTIDE SEQUENCE</scope>
    <source>
        <strain evidence="1">GVMAG-S-3300013014-136</strain>
    </source>
</reference>
<dbReference type="GO" id="GO:0006044">
    <property type="term" value="P:N-acetylglucosamine metabolic process"/>
    <property type="evidence" value="ECO:0007669"/>
    <property type="project" value="TreeGrafter"/>
</dbReference>
<dbReference type="PANTHER" id="PTHR12224">
    <property type="entry name" value="BETA-1,4-MANNOSYL-GLYCOPROTEIN BETA-1,4-N-ACETYLGLUCOSAMINYL-TRANSFERASE"/>
    <property type="match status" value="1"/>
</dbReference>
<dbReference type="GO" id="GO:0016020">
    <property type="term" value="C:membrane"/>
    <property type="evidence" value="ECO:0007669"/>
    <property type="project" value="InterPro"/>
</dbReference>
<organism evidence="1">
    <name type="scientific">viral metagenome</name>
    <dbReference type="NCBI Taxonomy" id="1070528"/>
    <lineage>
        <taxon>unclassified sequences</taxon>
        <taxon>metagenomes</taxon>
        <taxon>organismal metagenomes</taxon>
    </lineage>
</organism>
<protein>
    <submittedName>
        <fullName evidence="1">Uncharacterized protein</fullName>
    </submittedName>
</protein>
<name>A0A6C0KS12_9ZZZZ</name>
<sequence length="722" mass="86248">MYEKVAILVNVCGRNLTCTKLDETPFYKIFLPFFQTSKEEQYEYKIFVGIDDNDCFFLPFVDEMKQNSLLHIVLLQDCNHKPARAWNILFETAYKDGYEYFFQIGDDVAMITSNWTSRFINTLEKNANFGVTGPCDEMIFKWRSERGLHQVIENAFVHRTHYDIFGTLFHTDINNQFCDDWITLVYDKFAMINLNVKSENTVRNARYNLEKVDKIKEYIDKGKEKIEKYRSNIKVVDCFLFHNEYDLLELRLEELYDVINYFVIVEANITHSGLKKDWNFERNKGRYEKYLSKIIYIQCDDLEQKHSWDIENAHRNAISRCFHLFEDKDIILISDIDEIPKRVYVEQIRIPRLPIRFIMDFYNYNFNCRVLPDWKTGTIAASKITFKHNQPQSFRLMQNLPYIEHAGWHFSWFGDEEYCKEKIKSFAHQELNNDSILDKFKDRMKNYEDYYAESGRKWRFNHIFLQSSLPQCINRLPCLLKYIDNPQKNFYFCTYGDSNFKKSRERIISEAKSSAVFKESILYTEDSLSEDFKKDFHYLLSHKRGGGYWCWKFFLFLDILEKTKEGDWITYADAGCKVVDENKNTFYDLVSDMIIQNKVISAFSCKKYLEKTFTKGDIFHFFLCNENSSILDTGILLGGVLTFINCKETKNFFKECYNIAKDHPFFLDDSPSIFPNCKEFLENRHDQSLFSVMRKLRPDIVYTTEDKTWKGDFFIQAERIRE</sequence>